<organism evidence="1 2">
    <name type="scientific">Nocardia gamkensis</name>
    <dbReference type="NCBI Taxonomy" id="352869"/>
    <lineage>
        <taxon>Bacteria</taxon>
        <taxon>Bacillati</taxon>
        <taxon>Actinomycetota</taxon>
        <taxon>Actinomycetes</taxon>
        <taxon>Mycobacteriales</taxon>
        <taxon>Nocardiaceae</taxon>
        <taxon>Nocardia</taxon>
    </lineage>
</organism>
<evidence type="ECO:0000313" key="1">
    <source>
        <dbReference type="EMBL" id="NKY27738.1"/>
    </source>
</evidence>
<proteinExistence type="predicted"/>
<gene>
    <name evidence="1" type="ORF">HGB38_16100</name>
</gene>
<dbReference type="Proteomes" id="UP000540698">
    <property type="component" value="Unassembled WGS sequence"/>
</dbReference>
<accession>A0A7X6L4P5</accession>
<dbReference type="AlphaFoldDB" id="A0A7X6L4P5"/>
<keyword evidence="2" id="KW-1185">Reference proteome</keyword>
<comment type="caution">
    <text evidence="1">The sequence shown here is derived from an EMBL/GenBank/DDBJ whole genome shotgun (WGS) entry which is preliminary data.</text>
</comment>
<reference evidence="1 2" key="1">
    <citation type="submission" date="2020-04" db="EMBL/GenBank/DDBJ databases">
        <title>MicrobeNet Type strains.</title>
        <authorList>
            <person name="Nicholson A.C."/>
        </authorList>
    </citation>
    <scope>NUCLEOTIDE SEQUENCE [LARGE SCALE GENOMIC DNA]</scope>
    <source>
        <strain evidence="1 2">DSM 44956</strain>
    </source>
</reference>
<protein>
    <submittedName>
        <fullName evidence="1">Uncharacterized protein</fullName>
    </submittedName>
</protein>
<name>A0A7X6L4P5_9NOCA</name>
<sequence>MIVRTQNTPQCPACGVFLSRDTGHTTQIDWWLDPASILPPSIDHASFGLEPEVFEGFLRGFRIDTEAKVRTLVRAYDLVQHHVAPLVVKVAIDMIPDLAAAVAQDPETKIVANGRDGHAFGFVLAVLMPELFARHGISMYLPRQLVDVAVQDAEIHEGKKFSQIEVFRKRPTVPVDPTGTLRQLTAYFAQYGLDVEAGGQDIHLIDICFRGSIQEKLAALYPKTAFRGHLAFYEAVPEDPHPGTKKGYALHLDVSSNHERGPVKGPLPEDLELTFLHQDAYVAIESLISGSKSSPTSFGANGRPDARRHRHDYRPLGGINPALVAPEYADPLVREAVLAISVMAIIHHARELAPVVTAAGARWFDTAHDTPWYAQLAHQSDALRDQIRAWINRSQDADPEFARLLDAFALRTNKYVIENIDERLREADLTDADRHEIWREITKLYRS</sequence>
<evidence type="ECO:0000313" key="2">
    <source>
        <dbReference type="Proteomes" id="UP000540698"/>
    </source>
</evidence>
<dbReference type="EMBL" id="JAAXOS010000007">
    <property type="protein sequence ID" value="NKY27738.1"/>
    <property type="molecule type" value="Genomic_DNA"/>
</dbReference>
<dbReference type="RefSeq" id="WP_062969411.1">
    <property type="nucleotide sequence ID" value="NZ_JAAXOS010000007.1"/>
</dbReference>